<dbReference type="HAMAP" id="MF_01440">
    <property type="entry name" value="CheD"/>
    <property type="match status" value="1"/>
</dbReference>
<gene>
    <name evidence="3 4" type="primary">cheD</name>
    <name evidence="4" type="ORF">HLVA_06990</name>
</gene>
<dbReference type="Proteomes" id="UP001321582">
    <property type="component" value="Chromosome"/>
</dbReference>
<dbReference type="SUPFAM" id="SSF64438">
    <property type="entry name" value="CNF1/YfiH-like putative cysteine hydrolases"/>
    <property type="match status" value="1"/>
</dbReference>
<evidence type="ECO:0000313" key="4">
    <source>
        <dbReference type="EMBL" id="BDU50130.1"/>
    </source>
</evidence>
<protein>
    <recommendedName>
        <fullName evidence="3">Probable chemoreceptor glutamine deamidase CheD</fullName>
        <ecNumber evidence="3">3.5.1.44</ecNumber>
    </recommendedName>
</protein>
<dbReference type="CDD" id="cd16352">
    <property type="entry name" value="CheD"/>
    <property type="match status" value="1"/>
</dbReference>
<keyword evidence="5" id="KW-1185">Reference proteome</keyword>
<comment type="similarity">
    <text evidence="3">Belongs to the CheD family.</text>
</comment>
<dbReference type="GO" id="GO:0006935">
    <property type="term" value="P:chemotaxis"/>
    <property type="evidence" value="ECO:0007669"/>
    <property type="project" value="UniProtKB-UniRule"/>
</dbReference>
<dbReference type="KEGG" id="haby:HLVA_06990"/>
<keyword evidence="1 3" id="KW-0145">Chemotaxis</keyword>
<dbReference type="RefSeq" id="WP_307905066.1">
    <property type="nucleotide sequence ID" value="NZ_AP027059.1"/>
</dbReference>
<evidence type="ECO:0000313" key="5">
    <source>
        <dbReference type="Proteomes" id="UP001321582"/>
    </source>
</evidence>
<dbReference type="InterPro" id="IPR038592">
    <property type="entry name" value="CheD-like_sf"/>
</dbReference>
<proteinExistence type="inferred from homology"/>
<dbReference type="EC" id="3.5.1.44" evidence="3"/>
<keyword evidence="2 3" id="KW-0378">Hydrolase</keyword>
<dbReference type="GO" id="GO:0050568">
    <property type="term" value="F:protein-glutamine glutaminase activity"/>
    <property type="evidence" value="ECO:0007669"/>
    <property type="project" value="UniProtKB-UniRule"/>
</dbReference>
<reference evidence="4 5" key="1">
    <citation type="submission" date="2022-11" db="EMBL/GenBank/DDBJ databases">
        <title>Haliovirga abyssi gen. nov., sp. nov., a mesophilic fermentative bacterium isolated from the Iheya North hydrothermal field and the proposal of Haliovirgaceae fam. nov.</title>
        <authorList>
            <person name="Miyazaki U."/>
            <person name="Tame A."/>
            <person name="Miyazaki J."/>
            <person name="Takai K."/>
            <person name="Sawayama S."/>
            <person name="Kitajima M."/>
            <person name="Okamoto A."/>
            <person name="Nakagawa S."/>
        </authorList>
    </citation>
    <scope>NUCLEOTIDE SEQUENCE [LARGE SCALE GENOMIC DNA]</scope>
    <source>
        <strain evidence="4 5">IC12</strain>
    </source>
</reference>
<evidence type="ECO:0000256" key="1">
    <source>
        <dbReference type="ARBA" id="ARBA00022500"/>
    </source>
</evidence>
<organism evidence="4 5">
    <name type="scientific">Haliovirga abyssi</name>
    <dbReference type="NCBI Taxonomy" id="2996794"/>
    <lineage>
        <taxon>Bacteria</taxon>
        <taxon>Fusobacteriati</taxon>
        <taxon>Fusobacteriota</taxon>
        <taxon>Fusobacteriia</taxon>
        <taxon>Fusobacteriales</taxon>
        <taxon>Haliovirgaceae</taxon>
        <taxon>Haliovirga</taxon>
    </lineage>
</organism>
<evidence type="ECO:0000256" key="3">
    <source>
        <dbReference type="HAMAP-Rule" id="MF_01440"/>
    </source>
</evidence>
<evidence type="ECO:0000256" key="2">
    <source>
        <dbReference type="ARBA" id="ARBA00022801"/>
    </source>
</evidence>
<dbReference type="EMBL" id="AP027059">
    <property type="protein sequence ID" value="BDU50130.1"/>
    <property type="molecule type" value="Genomic_DNA"/>
</dbReference>
<dbReference type="Gene3D" id="3.30.1330.200">
    <property type="match status" value="1"/>
</dbReference>
<name>A0AAU9E180_9FUSO</name>
<comment type="function">
    <text evidence="3">Probably deamidates glutamine residues to glutamate on methyl-accepting chemotaxis receptors (MCPs), playing an important role in chemotaxis.</text>
</comment>
<dbReference type="PANTHER" id="PTHR35147:SF1">
    <property type="entry name" value="CHEMORECEPTOR GLUTAMINE DEAMIDASE CHED-RELATED"/>
    <property type="match status" value="1"/>
</dbReference>
<comment type="catalytic activity">
    <reaction evidence="3">
        <text>L-glutaminyl-[protein] + H2O = L-glutamyl-[protein] + NH4(+)</text>
        <dbReference type="Rhea" id="RHEA:16441"/>
        <dbReference type="Rhea" id="RHEA-COMP:10207"/>
        <dbReference type="Rhea" id="RHEA-COMP:10208"/>
        <dbReference type="ChEBI" id="CHEBI:15377"/>
        <dbReference type="ChEBI" id="CHEBI:28938"/>
        <dbReference type="ChEBI" id="CHEBI:29973"/>
        <dbReference type="ChEBI" id="CHEBI:30011"/>
        <dbReference type="EC" id="3.5.1.44"/>
    </reaction>
</comment>
<dbReference type="AlphaFoldDB" id="A0AAU9E180"/>
<dbReference type="InterPro" id="IPR011324">
    <property type="entry name" value="Cytotoxic_necrot_fac-like_cat"/>
</dbReference>
<sequence length="159" mass="17221">MTDTIKVGMADYKVGENPSKIITLGLGSCVGITIYDKGKKIGGMAHIMLPKNTNPEKRSLKFADVAIEEMIEELLKKGSRLSGLEAKIAGGSQMFAFSSSDEKKSIGYRNAVAVKQILKELKINLIAEDTGGKFGRTIELDLSTGELKIKTIGHGEKYI</sequence>
<dbReference type="PANTHER" id="PTHR35147">
    <property type="entry name" value="CHEMORECEPTOR GLUTAMINE DEAMIDASE CHED-RELATED"/>
    <property type="match status" value="1"/>
</dbReference>
<dbReference type="Pfam" id="PF03975">
    <property type="entry name" value="CheD"/>
    <property type="match status" value="1"/>
</dbReference>
<accession>A0AAU9E180</accession>
<dbReference type="InterPro" id="IPR005659">
    <property type="entry name" value="Chemorcpt_Glu_NH3ase_CheD"/>
</dbReference>